<keyword evidence="2" id="KW-0326">Glycosidase</keyword>
<evidence type="ECO:0000313" key="5">
    <source>
        <dbReference type="EMBL" id="QIW81444.1"/>
    </source>
</evidence>
<dbReference type="EMBL" id="CP048852">
    <property type="protein sequence ID" value="QIW81444.1"/>
    <property type="molecule type" value="Genomic_DNA"/>
</dbReference>
<dbReference type="InterPro" id="IPR029070">
    <property type="entry name" value="Chitinase_insertion_sf"/>
</dbReference>
<dbReference type="PANTHER" id="PTHR46066:SF2">
    <property type="entry name" value="CHITINASE DOMAIN-CONTAINING PROTEIN 1"/>
    <property type="match status" value="1"/>
</dbReference>
<dbReference type="SMART" id="SM00636">
    <property type="entry name" value="Glyco_18"/>
    <property type="match status" value="1"/>
</dbReference>
<evidence type="ECO:0000256" key="1">
    <source>
        <dbReference type="ARBA" id="ARBA00022801"/>
    </source>
</evidence>
<name>A0A6H0WMT7_9BACI</name>
<evidence type="ECO:0000313" key="6">
    <source>
        <dbReference type="Proteomes" id="UP000501914"/>
    </source>
</evidence>
<dbReference type="InterPro" id="IPR011583">
    <property type="entry name" value="Chitinase_II/V-like_cat"/>
</dbReference>
<dbReference type="InterPro" id="IPR001223">
    <property type="entry name" value="Glyco_hydro18_cat"/>
</dbReference>
<protein>
    <submittedName>
        <fullName evidence="5">Glycosylase</fullName>
    </submittedName>
</protein>
<dbReference type="GO" id="GO:0005975">
    <property type="term" value="P:carbohydrate metabolic process"/>
    <property type="evidence" value="ECO:0007669"/>
    <property type="project" value="InterPro"/>
</dbReference>
<keyword evidence="3" id="KW-0732">Signal</keyword>
<feature type="chain" id="PRO_5026144348" evidence="3">
    <location>
        <begin position="26"/>
        <end position="344"/>
    </location>
</feature>
<dbReference type="RefSeq" id="WP_167873368.1">
    <property type="nucleotide sequence ID" value="NZ_CP048852.1"/>
</dbReference>
<dbReference type="PROSITE" id="PS51910">
    <property type="entry name" value="GH18_2"/>
    <property type="match status" value="1"/>
</dbReference>
<dbReference type="AlphaFoldDB" id="A0A6H0WMT7"/>
<dbReference type="GO" id="GO:0016798">
    <property type="term" value="F:hydrolase activity, acting on glycosyl bonds"/>
    <property type="evidence" value="ECO:0007669"/>
    <property type="project" value="UniProtKB-KW"/>
</dbReference>
<proteinExistence type="predicted"/>
<reference evidence="5 6" key="1">
    <citation type="submission" date="2020-02" db="EMBL/GenBank/DDBJ databases">
        <title>Genome sequencing, annotation and comparative genomic analysis of Bacillus tequilensis EA-CB0015, an effective biological control agent against Pseudocercospora fijiensis in banana plants.</title>
        <authorList>
            <person name="Cuellar-Gaviria T.Z."/>
            <person name="Ju K.-S."/>
            <person name="Villegas-Escobar V."/>
        </authorList>
    </citation>
    <scope>NUCLEOTIDE SEQUENCE [LARGE SCALE GENOMIC DNA]</scope>
    <source>
        <strain evidence="5 6">EA-CB0015</strain>
    </source>
</reference>
<organism evidence="5 6">
    <name type="scientific">Bacillus tequilensis</name>
    <dbReference type="NCBI Taxonomy" id="227866"/>
    <lineage>
        <taxon>Bacteria</taxon>
        <taxon>Bacillati</taxon>
        <taxon>Bacillota</taxon>
        <taxon>Bacilli</taxon>
        <taxon>Bacillales</taxon>
        <taxon>Bacillaceae</taxon>
        <taxon>Bacillus</taxon>
    </lineage>
</organism>
<dbReference type="PANTHER" id="PTHR46066">
    <property type="entry name" value="CHITINASE DOMAIN-CONTAINING PROTEIN 1 FAMILY MEMBER"/>
    <property type="match status" value="1"/>
</dbReference>
<dbReference type="GO" id="GO:0008061">
    <property type="term" value="F:chitin binding"/>
    <property type="evidence" value="ECO:0007669"/>
    <property type="project" value="InterPro"/>
</dbReference>
<evidence type="ECO:0000256" key="3">
    <source>
        <dbReference type="SAM" id="SignalP"/>
    </source>
</evidence>
<evidence type="ECO:0000256" key="2">
    <source>
        <dbReference type="ARBA" id="ARBA00023295"/>
    </source>
</evidence>
<sequence length="344" mass="38701">MKKWLIAAISLAIAIVLFMYSNAEAKAAGMTLGYTTGDTASYNSLAKYHTYMNSIATDTFAFEKNGHIIGDAPTKQLTYAKKTKIKTWAVISNYNDAISDFDGDLASRVMSNKTAKKRFTDQLIALAKKNSYYGINIDFEAVNPEDRSKYSRFIQDVSQALKKKQIKTMVSVPAKSADDQKDDWSWPYDYAKIGKYADYVQVMTYDEHGIWGDPGSVASTSWIKSSLQFSVKKIKANKVIMGIPAYGYDWDVKDGSGSAAREWNELKSLIKKQKAKPAFHKKSGSMTFSYVDKKKHKHVVWYENEKTVQTKSHLAKQYKIAGVSVYALGNESESFWKAIQKGTK</sequence>
<dbReference type="CDD" id="cd02874">
    <property type="entry name" value="GH18_CFLE_spore_hydrolase"/>
    <property type="match status" value="1"/>
</dbReference>
<dbReference type="Gene3D" id="3.20.20.80">
    <property type="entry name" value="Glycosidases"/>
    <property type="match status" value="1"/>
</dbReference>
<feature type="domain" description="GH18" evidence="4">
    <location>
        <begin position="29"/>
        <end position="344"/>
    </location>
</feature>
<evidence type="ECO:0000259" key="4">
    <source>
        <dbReference type="PROSITE" id="PS51910"/>
    </source>
</evidence>
<dbReference type="InterPro" id="IPR041704">
    <property type="entry name" value="CFLE_GH18"/>
</dbReference>
<dbReference type="InterPro" id="IPR017853">
    <property type="entry name" value="GH"/>
</dbReference>
<gene>
    <name evidence="5" type="ORF">G4P54_17480</name>
</gene>
<accession>A0A6H0WMT7</accession>
<dbReference type="Pfam" id="PF00704">
    <property type="entry name" value="Glyco_hydro_18"/>
    <property type="match status" value="1"/>
</dbReference>
<dbReference type="Gene3D" id="3.10.50.10">
    <property type="match status" value="1"/>
</dbReference>
<keyword evidence="6" id="KW-1185">Reference proteome</keyword>
<feature type="signal peptide" evidence="3">
    <location>
        <begin position="1"/>
        <end position="25"/>
    </location>
</feature>
<dbReference type="Proteomes" id="UP000501914">
    <property type="component" value="Chromosome"/>
</dbReference>
<dbReference type="SUPFAM" id="SSF51445">
    <property type="entry name" value="(Trans)glycosidases"/>
    <property type="match status" value="1"/>
</dbReference>
<keyword evidence="1" id="KW-0378">Hydrolase</keyword>
<dbReference type="KEGG" id="bteq:G4P54_17480"/>